<feature type="region of interest" description="Disordered" evidence="1">
    <location>
        <begin position="286"/>
        <end position="307"/>
    </location>
</feature>
<proteinExistence type="predicted"/>
<dbReference type="HOGENOM" id="CLU_354189_0_0_1"/>
<sequence length="768" mass="82648">MASLNRQPLGTFPFAIRTPDGRHAKVIGHFTPLEWPPSEAAFDFSTADDGPSPVFVLTELGNPAVLPAMRLGNDTVEWLDTESSSAPARSAQSRHSILGSPNLAVPDTAANAGPSRRRSLPRLMRSKSDATLPRNRLSIGHPQPFRPLSRNTQLGRRWAARTAAAAQVVPRRAEEGPRWQQPLHVGVAFLACRHLLQLDPYEDFGISADPSRLAPPPFPNYNQPIRMPIRKRASMPAAWMQSVPTEERTASLVPPTSPSRHASSHSISTEYSNAEAIKRLVAAHNRSAPPVPSPTSSATGHKSHLQGRSSIWPSYVIKRKPVAVAPRSASNELPANAHPPLREASSTAADVYGTTPRVKTLTSKGSRRSLLPQRDRDEAGSDHNVLSYIQTKALSIFKRKLRKTATKGQQQEQLVKPATKPLPIDKKVKSLVSLSATSLSSISSDEYDEAAATIMHAEAVRLGYTAHTIVRKETDSGPTATAAPLQAIPRQDGFPRVSSDSPWSEDSTMLPPSSSEEDIGLAISTDDDDKGPSTPSRMATVSKARGKSYFLSCPALVPDSLSDSGTPSDSPTSTPEDGNSPTATLYSTPYSTPPKSRPHGPPAQPPPAGPLPPIPYPKVTTAVPKSRPAIPTIPTIQVSATPPAASLSHNPSRERFQSALDRVHDSVWHGSIRETKREHGQGGRDASMTTTGSKASISTQDTHAVVFRRSRVALPPSTSVDDDMALTSLLSSWSLAGAEEEEYVLQDNESGVLDTLDWWDPVVMASPP</sequence>
<evidence type="ECO:0000313" key="2">
    <source>
        <dbReference type="EMBL" id="EJT49961.1"/>
    </source>
</evidence>
<feature type="compositionally biased region" description="Basic and acidic residues" evidence="1">
    <location>
        <begin position="669"/>
        <end position="682"/>
    </location>
</feature>
<evidence type="ECO:0000256" key="1">
    <source>
        <dbReference type="SAM" id="MobiDB-lite"/>
    </source>
</evidence>
<feature type="region of interest" description="Disordered" evidence="1">
    <location>
        <begin position="669"/>
        <end position="702"/>
    </location>
</feature>
<feature type="compositionally biased region" description="Polar residues" evidence="1">
    <location>
        <begin position="687"/>
        <end position="702"/>
    </location>
</feature>
<feature type="compositionally biased region" description="Acidic residues" evidence="1">
    <location>
        <begin position="515"/>
        <end position="529"/>
    </location>
</feature>
<dbReference type="Proteomes" id="UP000002748">
    <property type="component" value="Unassembled WGS sequence"/>
</dbReference>
<dbReference type="KEGG" id="tasa:A1Q1_00879"/>
<accession>J5TA98</accession>
<organism evidence="2 3">
    <name type="scientific">Trichosporon asahii var. asahii (strain ATCC 90039 / CBS 2479 / JCM 2466 / KCTC 7840 / NBRC 103889/ NCYC 2677 / UAMH 7654)</name>
    <name type="common">Yeast</name>
    <dbReference type="NCBI Taxonomy" id="1186058"/>
    <lineage>
        <taxon>Eukaryota</taxon>
        <taxon>Fungi</taxon>
        <taxon>Dikarya</taxon>
        <taxon>Basidiomycota</taxon>
        <taxon>Agaricomycotina</taxon>
        <taxon>Tremellomycetes</taxon>
        <taxon>Trichosporonales</taxon>
        <taxon>Trichosporonaceae</taxon>
        <taxon>Trichosporon</taxon>
    </lineage>
</organism>
<feature type="compositionally biased region" description="Polar residues" evidence="1">
    <location>
        <begin position="576"/>
        <end position="594"/>
    </location>
</feature>
<evidence type="ECO:0000313" key="3">
    <source>
        <dbReference type="Proteomes" id="UP000002748"/>
    </source>
</evidence>
<feature type="compositionally biased region" description="Low complexity" evidence="1">
    <location>
        <begin position="558"/>
        <end position="575"/>
    </location>
</feature>
<feature type="region of interest" description="Disordered" evidence="1">
    <location>
        <begin position="326"/>
        <end position="379"/>
    </location>
</feature>
<feature type="compositionally biased region" description="Low complexity" evidence="1">
    <location>
        <begin position="83"/>
        <end position="96"/>
    </location>
</feature>
<gene>
    <name evidence="2" type="ORF">A1Q1_00879</name>
</gene>
<comment type="caution">
    <text evidence="2">The sequence shown here is derived from an EMBL/GenBank/DDBJ whole genome shotgun (WGS) entry which is preliminary data.</text>
</comment>
<dbReference type="VEuPathDB" id="FungiDB:A1Q1_00879"/>
<dbReference type="RefSeq" id="XP_014181254.1">
    <property type="nucleotide sequence ID" value="XM_014325779.1"/>
</dbReference>
<dbReference type="EMBL" id="ALBS01000141">
    <property type="protein sequence ID" value="EJT49961.1"/>
    <property type="molecule type" value="Genomic_DNA"/>
</dbReference>
<feature type="compositionally biased region" description="Low complexity" evidence="1">
    <location>
        <begin position="258"/>
        <end position="269"/>
    </location>
</feature>
<feature type="region of interest" description="Disordered" evidence="1">
    <location>
        <begin position="238"/>
        <end position="269"/>
    </location>
</feature>
<dbReference type="GeneID" id="25984393"/>
<protein>
    <submittedName>
        <fullName evidence="2">Uncharacterized protein</fullName>
    </submittedName>
</protein>
<feature type="compositionally biased region" description="Pro residues" evidence="1">
    <location>
        <begin position="599"/>
        <end position="616"/>
    </location>
</feature>
<feature type="region of interest" description="Disordered" evidence="1">
    <location>
        <begin position="81"/>
        <end position="149"/>
    </location>
</feature>
<feature type="compositionally biased region" description="Polar residues" evidence="1">
    <location>
        <begin position="498"/>
        <end position="514"/>
    </location>
</feature>
<feature type="region of interest" description="Disordered" evidence="1">
    <location>
        <begin position="473"/>
        <end position="650"/>
    </location>
</feature>
<dbReference type="AlphaFoldDB" id="J5TA98"/>
<reference evidence="2 3" key="1">
    <citation type="journal article" date="2012" name="Eukaryot. Cell">
        <title>Draft genome sequence of CBS 2479, the standard type strain of Trichosporon asahii.</title>
        <authorList>
            <person name="Yang R.Y."/>
            <person name="Li H.T."/>
            <person name="Zhu H."/>
            <person name="Zhou G.P."/>
            <person name="Wang M."/>
            <person name="Wang L."/>
        </authorList>
    </citation>
    <scope>NUCLEOTIDE SEQUENCE [LARGE SCALE GENOMIC DNA]</scope>
    <source>
        <strain evidence="3">ATCC 90039 / CBS 2479 / JCM 2466 / KCTC 7840 / NCYC 2677 / UAMH 7654</strain>
    </source>
</reference>
<name>J5TA98_TRIAS</name>